<dbReference type="Pfam" id="PF02938">
    <property type="entry name" value="GAD"/>
    <property type="match status" value="1"/>
</dbReference>
<name>A0A218NNB1_9ARCH</name>
<dbReference type="GO" id="GO:0070681">
    <property type="term" value="P:glutaminyl-tRNAGln biosynthesis via transamidation"/>
    <property type="evidence" value="ECO:0007669"/>
    <property type="project" value="TreeGrafter"/>
</dbReference>
<dbReference type="GO" id="GO:0005737">
    <property type="term" value="C:cytoplasm"/>
    <property type="evidence" value="ECO:0007669"/>
    <property type="project" value="InterPro"/>
</dbReference>
<dbReference type="PANTHER" id="PTHR11659">
    <property type="entry name" value="GLUTAMYL-TRNA GLN AMIDOTRANSFERASE SUBUNIT B MITOCHONDRIAL AND PROKARYOTIC PET112-RELATED"/>
    <property type="match status" value="1"/>
</dbReference>
<dbReference type="EMBL" id="CP019964">
    <property type="protein sequence ID" value="ASI13967.1"/>
    <property type="molecule type" value="Genomic_DNA"/>
</dbReference>
<gene>
    <name evidence="5" type="primary">gatE</name>
    <name evidence="8" type="ORF">Mia14_0664</name>
</gene>
<protein>
    <recommendedName>
        <fullName evidence="5">Glutamyl-tRNA(Gln) amidotransferase subunit E</fullName>
        <shortName evidence="5">Glu-ADT subunit E</shortName>
        <ecNumber evidence="5">6.3.5.-</ecNumber>
    </recommendedName>
</protein>
<keyword evidence="1 5" id="KW-0436">Ligase</keyword>
<keyword evidence="8" id="KW-0808">Transferase</keyword>
<dbReference type="InterPro" id="IPR029351">
    <property type="entry name" value="GAD_dom"/>
</dbReference>
<reference evidence="8 9" key="1">
    <citation type="journal article" date="2017" name="Nat. Commun.">
        <title>'ARMAN' archaea depend on association with euryarchaeal host in culture and in situ.</title>
        <authorList>
            <person name="Golyshina O."/>
            <person name="Toshchakov S."/>
            <person name="Makarova K."/>
            <person name="Gavrilov S."/>
            <person name="Korzhenkov A."/>
            <person name="La Cono V."/>
            <person name="Arcadi E."/>
            <person name="Nechitaylo T."/>
            <person name="Ferrer M."/>
            <person name="Kublanov I."/>
            <person name="Wolf Y."/>
            <person name="Yakimov M."/>
            <person name="Golyshin P."/>
            <person name="Slesarev A."/>
            <person name="Kozyavkin S."/>
        </authorList>
    </citation>
    <scope>NUCLEOTIDE SEQUENCE [LARGE SCALE GENOMIC DNA]</scope>
    <source>
        <strain evidence="8 9">Mia14</strain>
    </source>
</reference>
<dbReference type="PANTHER" id="PTHR11659:SF2">
    <property type="entry name" value="GLUTAMYL-TRNA(GLN) AMIDOTRANSFERASE SUBUNIT E"/>
    <property type="match status" value="1"/>
</dbReference>
<evidence type="ECO:0000259" key="6">
    <source>
        <dbReference type="Pfam" id="PF02934"/>
    </source>
</evidence>
<comment type="catalytic activity">
    <reaction evidence="5">
        <text>L-glutamyl-tRNA(Gln) + L-glutamine + ATP + H2O = L-glutaminyl-tRNA(Gln) + L-glutamate + ADP + phosphate + H(+)</text>
        <dbReference type="Rhea" id="RHEA:17521"/>
        <dbReference type="Rhea" id="RHEA-COMP:9681"/>
        <dbReference type="Rhea" id="RHEA-COMP:9684"/>
        <dbReference type="ChEBI" id="CHEBI:15377"/>
        <dbReference type="ChEBI" id="CHEBI:15378"/>
        <dbReference type="ChEBI" id="CHEBI:29985"/>
        <dbReference type="ChEBI" id="CHEBI:30616"/>
        <dbReference type="ChEBI" id="CHEBI:43474"/>
        <dbReference type="ChEBI" id="CHEBI:58359"/>
        <dbReference type="ChEBI" id="CHEBI:78520"/>
        <dbReference type="ChEBI" id="CHEBI:78521"/>
        <dbReference type="ChEBI" id="CHEBI:456216"/>
    </reaction>
</comment>
<dbReference type="GeneID" id="33314217"/>
<dbReference type="GO" id="GO:0005524">
    <property type="term" value="F:ATP binding"/>
    <property type="evidence" value="ECO:0007669"/>
    <property type="project" value="UniProtKB-KW"/>
</dbReference>
<evidence type="ECO:0000313" key="8">
    <source>
        <dbReference type="EMBL" id="ASI13967.1"/>
    </source>
</evidence>
<dbReference type="EC" id="6.3.5.-" evidence="5"/>
<dbReference type="InterPro" id="IPR014746">
    <property type="entry name" value="Gln_synth/guanido_kin_cat_dom"/>
</dbReference>
<evidence type="ECO:0000256" key="2">
    <source>
        <dbReference type="ARBA" id="ARBA00022741"/>
    </source>
</evidence>
<comment type="similarity">
    <text evidence="5">Belongs to the GatB/GatE family. GatE subfamily.</text>
</comment>
<sequence length="624" mass="69607">MDEDYYKSIGFMCGLEIHQRLNTKEKLFCSCTSKPIDDDEKPEASITRYQRAVAGELGKIDAAAKIEEGKKKAYHYNVFKDNTCLVDIDEEPPHQMNGEALGIALSLAAAFKMHIFKELEPMRKEVVDGSNTSAFQRTTIVGLDGRIKVNGHDVLIPSMMLEEESAGIVSNGDDEAVFNTDRLGIPLVEIDTDPYIRSPAEAKDVASYIGMLLRITGKVQRGIGTIRQDVNVSIKGGARVEIKGFQDLGSMDRYIENEIERQRSLILVKGELAKIDWKPEFGNFEDLTDLFVGTSSRLIKASLEKNGSVIAVNVKGFKGYLGKEINPDRRLGSEVSDYAKLAGVKGLIHADEDLKSKYGLSDSEISAIRGRLNIKDDDSFIMVTAPKAKAEKALDYALGRIAYFAKGVPPETRSVYDDKLYTTRFMRPIAGGSRMYPETDAKPILVTEEMIKQAEESKPNLENAINELEDAIKDEALVKNLLLSPRYPLYKEISSSIDVDKKIIADILMQKFTEMKREGIDVDSMSDGTLKSIFEIYKEGKLTKRGIVQMVRAAAEESPSADKGDLYRIAEERKLRKLSKDELLGIVKEFKEKGSKNVLASIMKDHNIDVEAEELRDLLNNSKV</sequence>
<dbReference type="KEGG" id="marh:Mia14_0664"/>
<feature type="domain" description="Aspartyl/Glutamyl-tRNA(Gln) amidotransferase subunit B/E catalytic" evidence="6">
    <location>
        <begin position="12"/>
        <end position="452"/>
    </location>
</feature>
<evidence type="ECO:0000259" key="7">
    <source>
        <dbReference type="Pfam" id="PF02938"/>
    </source>
</evidence>
<proteinExistence type="inferred from homology"/>
<evidence type="ECO:0000313" key="9">
    <source>
        <dbReference type="Proteomes" id="UP000197679"/>
    </source>
</evidence>
<dbReference type="InterPro" id="IPR006075">
    <property type="entry name" value="Asn/Gln-tRNA_Trfase_suB/E_cat"/>
</dbReference>
<dbReference type="AlphaFoldDB" id="A0A218NNB1"/>
<dbReference type="Pfam" id="PF02934">
    <property type="entry name" value="GatB_N"/>
    <property type="match status" value="1"/>
</dbReference>
<dbReference type="HAMAP" id="MF_00588">
    <property type="entry name" value="GatE"/>
    <property type="match status" value="1"/>
</dbReference>
<dbReference type="OrthoDB" id="7316at2157"/>
<comment type="function">
    <text evidence="5">Allows the formation of correctly charged Gln-tRNA(Gln) through the transamidation of misacylated Glu-tRNA(Gln) in organisms which lack glutaminyl-tRNA synthetase. The reaction takes place in the presence of glutamine and ATP through an activated gamma-phospho-Glu-tRNA(Gln). The GatDE system is specific for glutamate and does not act on aspartate.</text>
</comment>
<evidence type="ECO:0000256" key="5">
    <source>
        <dbReference type="HAMAP-Rule" id="MF_00588"/>
    </source>
</evidence>
<dbReference type="SUPFAM" id="SSF55931">
    <property type="entry name" value="Glutamine synthetase/guanido kinase"/>
    <property type="match status" value="1"/>
</dbReference>
<dbReference type="RefSeq" id="WP_088820231.1">
    <property type="nucleotide sequence ID" value="NZ_CP019964.1"/>
</dbReference>
<keyword evidence="2 5" id="KW-0547">Nucleotide-binding</keyword>
<organism evidence="8 9">
    <name type="scientific">Candidatus Mancarchaeum acidiphilum</name>
    <dbReference type="NCBI Taxonomy" id="1920749"/>
    <lineage>
        <taxon>Archaea</taxon>
        <taxon>Candidatus Micrarchaeota</taxon>
        <taxon>Candidatus Mancarchaeum</taxon>
    </lineage>
</organism>
<evidence type="ECO:0000256" key="4">
    <source>
        <dbReference type="ARBA" id="ARBA00022917"/>
    </source>
</evidence>
<dbReference type="Proteomes" id="UP000197679">
    <property type="component" value="Chromosome"/>
</dbReference>
<dbReference type="GO" id="GO:0016740">
    <property type="term" value="F:transferase activity"/>
    <property type="evidence" value="ECO:0007669"/>
    <property type="project" value="UniProtKB-KW"/>
</dbReference>
<dbReference type="InterPro" id="IPR004115">
    <property type="entry name" value="GAD-like_sf"/>
</dbReference>
<comment type="subunit">
    <text evidence="5">Heterodimer of GatD and GatE.</text>
</comment>
<dbReference type="InterPro" id="IPR017959">
    <property type="entry name" value="Asn/Gln-tRNA_amidoTrfase_suB/E"/>
</dbReference>
<dbReference type="Gene3D" id="3.30.1360.30">
    <property type="entry name" value="GAD-like domain"/>
    <property type="match status" value="1"/>
</dbReference>
<evidence type="ECO:0000256" key="1">
    <source>
        <dbReference type="ARBA" id="ARBA00022598"/>
    </source>
</evidence>
<keyword evidence="4 5" id="KW-0648">Protein biosynthesis</keyword>
<accession>A0A218NNB1</accession>
<dbReference type="InterPro" id="IPR004414">
    <property type="entry name" value="GatE"/>
</dbReference>
<dbReference type="GO" id="GO:0050567">
    <property type="term" value="F:glutaminyl-tRNA synthase (glutamine-hydrolyzing) activity"/>
    <property type="evidence" value="ECO:0007669"/>
    <property type="project" value="UniProtKB-UniRule"/>
</dbReference>
<dbReference type="NCBIfam" id="NF003107">
    <property type="entry name" value="PRK04028.1"/>
    <property type="match status" value="1"/>
</dbReference>
<keyword evidence="3 5" id="KW-0067">ATP-binding</keyword>
<evidence type="ECO:0000256" key="3">
    <source>
        <dbReference type="ARBA" id="ARBA00022840"/>
    </source>
</evidence>
<dbReference type="GO" id="GO:0004812">
    <property type="term" value="F:aminoacyl-tRNA ligase activity"/>
    <property type="evidence" value="ECO:0007669"/>
    <property type="project" value="InterPro"/>
</dbReference>
<dbReference type="GO" id="GO:0006412">
    <property type="term" value="P:translation"/>
    <property type="evidence" value="ECO:0007669"/>
    <property type="project" value="UniProtKB-UniRule"/>
</dbReference>
<keyword evidence="9" id="KW-1185">Reference proteome</keyword>
<feature type="domain" description="GAD" evidence="7">
    <location>
        <begin position="299"/>
        <end position="394"/>
    </location>
</feature>
<dbReference type="NCBIfam" id="TIGR00134">
    <property type="entry name" value="gatE_arch"/>
    <property type="match status" value="1"/>
</dbReference>
<dbReference type="SUPFAM" id="SSF55261">
    <property type="entry name" value="GAD domain-like"/>
    <property type="match status" value="1"/>
</dbReference>